<feature type="transmembrane region" description="Helical" evidence="6">
    <location>
        <begin position="67"/>
        <end position="85"/>
    </location>
</feature>
<feature type="region of interest" description="Disordered" evidence="5">
    <location>
        <begin position="295"/>
        <end position="314"/>
    </location>
</feature>
<evidence type="ECO:0000259" key="7">
    <source>
        <dbReference type="Pfam" id="PF00892"/>
    </source>
</evidence>
<evidence type="ECO:0000256" key="3">
    <source>
        <dbReference type="ARBA" id="ARBA00022989"/>
    </source>
</evidence>
<feature type="transmembrane region" description="Helical" evidence="6">
    <location>
        <begin position="124"/>
        <end position="141"/>
    </location>
</feature>
<name>A0A485LY61_9ZZZZ</name>
<dbReference type="AlphaFoldDB" id="A0A485LY61"/>
<dbReference type="InterPro" id="IPR037185">
    <property type="entry name" value="EmrE-like"/>
</dbReference>
<sequence length="314" mass="34092">MNRKTALLPVISLVLSMILWASAFIATKLAFQVYDPMVVIFGRMAVGSLASLVFFRAMKGNVWRKGDLKYLAFMILCEPCLYFLFEAKALENTSASQAGMITAILPLMVAVAASVFLRERVTRKTLAGFIVAISGVVLLSTGGAPSEQAPHPAWGNFLEVLAMTCAAAYTVILKKLTERYRPFFLTALQAYAGSVFYLPVLLMPGTSLPTEIVPVPFFSILYLGVFVTLGAYGLYNFGVSRVPASQASAFMNLIPVFTVFLGWLILGEKFTPMQYLASSLVFAGVFLSQGRLSETAVPPGPGRERPVDTPLQAP</sequence>
<dbReference type="EMBL" id="CAADRM010000036">
    <property type="protein sequence ID" value="VFU12300.1"/>
    <property type="molecule type" value="Genomic_DNA"/>
</dbReference>
<comment type="subcellular location">
    <subcellularLocation>
        <location evidence="1">Membrane</location>
        <topology evidence="1">Multi-pass membrane protein</topology>
    </subcellularLocation>
</comment>
<dbReference type="GO" id="GO:0016020">
    <property type="term" value="C:membrane"/>
    <property type="evidence" value="ECO:0007669"/>
    <property type="project" value="UniProtKB-SubCell"/>
</dbReference>
<evidence type="ECO:0000256" key="5">
    <source>
        <dbReference type="SAM" id="MobiDB-lite"/>
    </source>
</evidence>
<dbReference type="Gene3D" id="1.10.3730.20">
    <property type="match status" value="1"/>
</dbReference>
<dbReference type="PANTHER" id="PTHR32322:SF2">
    <property type="entry name" value="EAMA DOMAIN-CONTAINING PROTEIN"/>
    <property type="match status" value="1"/>
</dbReference>
<proteinExistence type="predicted"/>
<dbReference type="PANTHER" id="PTHR32322">
    <property type="entry name" value="INNER MEMBRANE TRANSPORTER"/>
    <property type="match status" value="1"/>
</dbReference>
<protein>
    <submittedName>
        <fullName evidence="8">S-adenosylmethionine/S-adenosylhomocysteine transporter</fullName>
    </submittedName>
</protein>
<accession>A0A485LY61</accession>
<dbReference type="Pfam" id="PF00892">
    <property type="entry name" value="EamA"/>
    <property type="match status" value="2"/>
</dbReference>
<feature type="domain" description="EamA" evidence="7">
    <location>
        <begin position="10"/>
        <end position="140"/>
    </location>
</feature>
<keyword evidence="3 6" id="KW-1133">Transmembrane helix</keyword>
<feature type="transmembrane region" description="Helical" evidence="6">
    <location>
        <begin position="33"/>
        <end position="55"/>
    </location>
</feature>
<feature type="transmembrane region" description="Helical" evidence="6">
    <location>
        <begin position="97"/>
        <end position="117"/>
    </location>
</feature>
<evidence type="ECO:0000256" key="4">
    <source>
        <dbReference type="ARBA" id="ARBA00023136"/>
    </source>
</evidence>
<feature type="transmembrane region" description="Helical" evidence="6">
    <location>
        <begin position="153"/>
        <end position="172"/>
    </location>
</feature>
<feature type="transmembrane region" description="Helical" evidence="6">
    <location>
        <begin position="184"/>
        <end position="203"/>
    </location>
</feature>
<evidence type="ECO:0000256" key="2">
    <source>
        <dbReference type="ARBA" id="ARBA00022692"/>
    </source>
</evidence>
<keyword evidence="2 6" id="KW-0812">Transmembrane</keyword>
<feature type="transmembrane region" description="Helical" evidence="6">
    <location>
        <begin position="247"/>
        <end position="266"/>
    </location>
</feature>
<dbReference type="SUPFAM" id="SSF103481">
    <property type="entry name" value="Multidrug resistance efflux transporter EmrE"/>
    <property type="match status" value="2"/>
</dbReference>
<reference evidence="8" key="1">
    <citation type="submission" date="2019-03" db="EMBL/GenBank/DDBJ databases">
        <authorList>
            <person name="Hao L."/>
        </authorList>
    </citation>
    <scope>NUCLEOTIDE SEQUENCE</scope>
</reference>
<evidence type="ECO:0000256" key="1">
    <source>
        <dbReference type="ARBA" id="ARBA00004141"/>
    </source>
</evidence>
<dbReference type="InterPro" id="IPR000620">
    <property type="entry name" value="EamA_dom"/>
</dbReference>
<keyword evidence="4 6" id="KW-0472">Membrane</keyword>
<gene>
    <name evidence="8" type="ORF">SCFA_1300006</name>
</gene>
<evidence type="ECO:0000313" key="8">
    <source>
        <dbReference type="EMBL" id="VFU12300.1"/>
    </source>
</evidence>
<feature type="domain" description="EamA" evidence="7">
    <location>
        <begin position="154"/>
        <end position="287"/>
    </location>
</feature>
<organism evidence="8">
    <name type="scientific">anaerobic digester metagenome</name>
    <dbReference type="NCBI Taxonomy" id="1263854"/>
    <lineage>
        <taxon>unclassified sequences</taxon>
        <taxon>metagenomes</taxon>
        <taxon>ecological metagenomes</taxon>
    </lineage>
</organism>
<feature type="transmembrane region" description="Helical" evidence="6">
    <location>
        <begin position="215"/>
        <end position="235"/>
    </location>
</feature>
<evidence type="ECO:0000256" key="6">
    <source>
        <dbReference type="SAM" id="Phobius"/>
    </source>
</evidence>
<dbReference type="InterPro" id="IPR050638">
    <property type="entry name" value="AA-Vitamin_Transporters"/>
</dbReference>